<keyword evidence="3" id="KW-1185">Reference proteome</keyword>
<organism evidence="2 3">
    <name type="scientific">Penicillium subrubescens</name>
    <dbReference type="NCBI Taxonomy" id="1316194"/>
    <lineage>
        <taxon>Eukaryota</taxon>
        <taxon>Fungi</taxon>
        <taxon>Dikarya</taxon>
        <taxon>Ascomycota</taxon>
        <taxon>Pezizomycotina</taxon>
        <taxon>Eurotiomycetes</taxon>
        <taxon>Eurotiomycetidae</taxon>
        <taxon>Eurotiales</taxon>
        <taxon>Aspergillaceae</taxon>
        <taxon>Penicillium</taxon>
    </lineage>
</organism>
<evidence type="ECO:0000256" key="1">
    <source>
        <dbReference type="SAM" id="MobiDB-lite"/>
    </source>
</evidence>
<feature type="compositionally biased region" description="Low complexity" evidence="1">
    <location>
        <begin position="58"/>
        <end position="69"/>
    </location>
</feature>
<accession>A0A1Q5TEN1</accession>
<gene>
    <name evidence="2" type="ORF">PENSUB_8950</name>
</gene>
<evidence type="ECO:0000313" key="3">
    <source>
        <dbReference type="Proteomes" id="UP000186955"/>
    </source>
</evidence>
<sequence>MSSTKDENDLNKDPAWFLINLIMHTEAKKLEKRYERIMASYGLNTTYLPKPGTQTACSAQAESSAAGPGSSPPRRKALKRKHAEVEESEGVPDSKDNE</sequence>
<evidence type="ECO:0000313" key="2">
    <source>
        <dbReference type="EMBL" id="OKO98699.1"/>
    </source>
</evidence>
<dbReference type="Proteomes" id="UP000186955">
    <property type="component" value="Unassembled WGS sequence"/>
</dbReference>
<comment type="caution">
    <text evidence="2">The sequence shown here is derived from an EMBL/GenBank/DDBJ whole genome shotgun (WGS) entry which is preliminary data.</text>
</comment>
<feature type="compositionally biased region" description="Basic residues" evidence="1">
    <location>
        <begin position="73"/>
        <end position="82"/>
    </location>
</feature>
<name>A0A1Q5TEN1_9EURO</name>
<reference evidence="2 3" key="1">
    <citation type="submission" date="2016-10" db="EMBL/GenBank/DDBJ databases">
        <title>Genome sequence of the ascomycete fungus Penicillium subrubescens.</title>
        <authorList>
            <person name="De Vries R.P."/>
            <person name="Peng M."/>
            <person name="Dilokpimol A."/>
            <person name="Hilden K."/>
            <person name="Makela M.R."/>
            <person name="Grigoriev I."/>
            <person name="Riley R."/>
            <person name="Granchi Z."/>
        </authorList>
    </citation>
    <scope>NUCLEOTIDE SEQUENCE [LARGE SCALE GENOMIC DNA]</scope>
    <source>
        <strain evidence="2 3">CBS 132785</strain>
    </source>
</reference>
<proteinExistence type="predicted"/>
<dbReference type="EMBL" id="MNBE01000666">
    <property type="protein sequence ID" value="OKO98699.1"/>
    <property type="molecule type" value="Genomic_DNA"/>
</dbReference>
<feature type="region of interest" description="Disordered" evidence="1">
    <location>
        <begin position="54"/>
        <end position="98"/>
    </location>
</feature>
<protein>
    <submittedName>
        <fullName evidence="2">Uncharacterized protein</fullName>
    </submittedName>
</protein>
<dbReference type="AlphaFoldDB" id="A0A1Q5TEN1"/>